<organism evidence="13">
    <name type="scientific">Cuerna arida</name>
    <dbReference type="NCBI Taxonomy" id="1464854"/>
    <lineage>
        <taxon>Eukaryota</taxon>
        <taxon>Metazoa</taxon>
        <taxon>Ecdysozoa</taxon>
        <taxon>Arthropoda</taxon>
        <taxon>Hexapoda</taxon>
        <taxon>Insecta</taxon>
        <taxon>Pterygota</taxon>
        <taxon>Neoptera</taxon>
        <taxon>Paraneoptera</taxon>
        <taxon>Hemiptera</taxon>
        <taxon>Auchenorrhyncha</taxon>
        <taxon>Membracoidea</taxon>
        <taxon>Cicadellidae</taxon>
        <taxon>Cicadellinae</taxon>
        <taxon>Proconiini</taxon>
        <taxon>Cuerna</taxon>
    </lineage>
</organism>
<sequence>DLKKRYLDGFYHHPDWYCTFSPYRFLPKYIRPLVPSGILSNMTKLKIIKLTDCNLTSLQEDVFSGSYSVKSLYLNRNYFRRLEENTFFDLEDLEVLDLSENYINHLPEKIFYKTKRLKILKMQYNLLVQMKQRLFLHLNELEYLDLRFNKIKEIKEEQFIGLKSLRFLNISDNQLSSLALTTRLGDSGNYSVLQNCTNLEDLQLANNSLTEVYVDWKILLNRLHT</sequence>
<keyword evidence="7" id="KW-0677">Repeat</keyword>
<reference evidence="13" key="1">
    <citation type="submission" date="2015-11" db="EMBL/GenBank/DDBJ databases">
        <title>De novo transcriptome assembly of four potential Pierce s Disease insect vectors from Arizona vineyards.</title>
        <authorList>
            <person name="Tassone E.E."/>
        </authorList>
    </citation>
    <scope>NUCLEOTIDE SEQUENCE</scope>
</reference>
<keyword evidence="2" id="KW-0813">Transport</keyword>
<protein>
    <submittedName>
        <fullName evidence="13">Uncharacterized protein</fullName>
    </submittedName>
</protein>
<evidence type="ECO:0000256" key="3">
    <source>
        <dbReference type="ARBA" id="ARBA00022475"/>
    </source>
</evidence>
<comment type="subcellular location">
    <subcellularLocation>
        <location evidence="1">Cell membrane</location>
        <topology evidence="1">Single-pass membrane protein</topology>
    </subcellularLocation>
</comment>
<feature type="non-terminal residue" evidence="13">
    <location>
        <position position="225"/>
    </location>
</feature>
<evidence type="ECO:0000256" key="11">
    <source>
        <dbReference type="ARBA" id="ARBA00023157"/>
    </source>
</evidence>
<keyword evidence="3" id="KW-1003">Cell membrane</keyword>
<keyword evidence="4" id="KW-0433">Leucine-rich repeat</keyword>
<dbReference type="PROSITE" id="PS51450">
    <property type="entry name" value="LRR"/>
    <property type="match status" value="3"/>
</dbReference>
<keyword evidence="12" id="KW-0407">Ion channel</keyword>
<dbReference type="PANTHER" id="PTHR46473:SF23">
    <property type="entry name" value="GH08155P"/>
    <property type="match status" value="1"/>
</dbReference>
<dbReference type="GO" id="GO:0005886">
    <property type="term" value="C:plasma membrane"/>
    <property type="evidence" value="ECO:0007669"/>
    <property type="project" value="UniProtKB-SubCell"/>
</dbReference>
<name>A0A1B6EYG6_9HEMI</name>
<evidence type="ECO:0000256" key="4">
    <source>
        <dbReference type="ARBA" id="ARBA00022614"/>
    </source>
</evidence>
<gene>
    <name evidence="13" type="ORF">g.241</name>
</gene>
<dbReference type="AlphaFoldDB" id="A0A1B6EYG6"/>
<feature type="non-terminal residue" evidence="13">
    <location>
        <position position="1"/>
    </location>
</feature>
<evidence type="ECO:0000256" key="12">
    <source>
        <dbReference type="ARBA" id="ARBA00023303"/>
    </source>
</evidence>
<accession>A0A1B6EYG6</accession>
<evidence type="ECO:0000256" key="9">
    <source>
        <dbReference type="ARBA" id="ARBA00023065"/>
    </source>
</evidence>
<dbReference type="PANTHER" id="PTHR46473">
    <property type="entry name" value="GH08155P"/>
    <property type="match status" value="1"/>
</dbReference>
<dbReference type="GO" id="GO:0034220">
    <property type="term" value="P:monoatomic ion transmembrane transport"/>
    <property type="evidence" value="ECO:0007669"/>
    <property type="project" value="UniProtKB-KW"/>
</dbReference>
<evidence type="ECO:0000256" key="10">
    <source>
        <dbReference type="ARBA" id="ARBA00023136"/>
    </source>
</evidence>
<evidence type="ECO:0000313" key="13">
    <source>
        <dbReference type="EMBL" id="JAS43086.1"/>
    </source>
</evidence>
<keyword evidence="8" id="KW-1133">Transmembrane helix</keyword>
<dbReference type="Gene3D" id="3.80.10.10">
    <property type="entry name" value="Ribonuclease Inhibitor"/>
    <property type="match status" value="1"/>
</dbReference>
<keyword evidence="10" id="KW-0472">Membrane</keyword>
<evidence type="ECO:0000256" key="1">
    <source>
        <dbReference type="ARBA" id="ARBA00004162"/>
    </source>
</evidence>
<keyword evidence="6" id="KW-0732">Signal</keyword>
<dbReference type="SMART" id="SM00369">
    <property type="entry name" value="LRR_TYP"/>
    <property type="match status" value="5"/>
</dbReference>
<keyword evidence="5" id="KW-0812">Transmembrane</keyword>
<keyword evidence="9" id="KW-0406">Ion transport</keyword>
<dbReference type="EMBL" id="GECZ01026683">
    <property type="protein sequence ID" value="JAS43086.1"/>
    <property type="molecule type" value="Transcribed_RNA"/>
</dbReference>
<evidence type="ECO:0000256" key="5">
    <source>
        <dbReference type="ARBA" id="ARBA00022692"/>
    </source>
</evidence>
<dbReference type="InterPro" id="IPR003591">
    <property type="entry name" value="Leu-rich_rpt_typical-subtyp"/>
</dbReference>
<keyword evidence="11" id="KW-1015">Disulfide bond</keyword>
<dbReference type="InterPro" id="IPR001611">
    <property type="entry name" value="Leu-rich_rpt"/>
</dbReference>
<proteinExistence type="predicted"/>
<dbReference type="InterPro" id="IPR051432">
    <property type="entry name" value="KCNMA1_auxiliary"/>
</dbReference>
<evidence type="ECO:0000256" key="2">
    <source>
        <dbReference type="ARBA" id="ARBA00022448"/>
    </source>
</evidence>
<dbReference type="InterPro" id="IPR032675">
    <property type="entry name" value="LRR_dom_sf"/>
</dbReference>
<evidence type="ECO:0000256" key="8">
    <source>
        <dbReference type="ARBA" id="ARBA00022989"/>
    </source>
</evidence>
<evidence type="ECO:0000256" key="7">
    <source>
        <dbReference type="ARBA" id="ARBA00022737"/>
    </source>
</evidence>
<evidence type="ECO:0000256" key="6">
    <source>
        <dbReference type="ARBA" id="ARBA00022729"/>
    </source>
</evidence>
<dbReference type="Pfam" id="PF13855">
    <property type="entry name" value="LRR_8"/>
    <property type="match status" value="2"/>
</dbReference>
<dbReference type="SUPFAM" id="SSF52058">
    <property type="entry name" value="L domain-like"/>
    <property type="match status" value="1"/>
</dbReference>